<keyword evidence="1" id="KW-0677">Repeat</keyword>
<reference evidence="6" key="1">
    <citation type="journal article" date="2019" name="Int. J. Syst. Evol. Microbiol.">
        <title>The Global Catalogue of Microorganisms (GCM) 10K type strain sequencing project: providing services to taxonomists for standard genome sequencing and annotation.</title>
        <authorList>
            <consortium name="The Broad Institute Genomics Platform"/>
            <consortium name="The Broad Institute Genome Sequencing Center for Infectious Disease"/>
            <person name="Wu L."/>
            <person name="Ma J."/>
        </authorList>
    </citation>
    <scope>NUCLEOTIDE SEQUENCE [LARGE SCALE GENOMIC DNA]</scope>
    <source>
        <strain evidence="6">KCTC 42953</strain>
    </source>
</reference>
<organism evidence="5 6">
    <name type="scientific">Marinicella sediminis</name>
    <dbReference type="NCBI Taxonomy" id="1792834"/>
    <lineage>
        <taxon>Bacteria</taxon>
        <taxon>Pseudomonadati</taxon>
        <taxon>Pseudomonadota</taxon>
        <taxon>Gammaproteobacteria</taxon>
        <taxon>Lysobacterales</taxon>
        <taxon>Marinicellaceae</taxon>
        <taxon>Marinicella</taxon>
    </lineage>
</organism>
<dbReference type="PROSITE" id="PS50088">
    <property type="entry name" value="ANK_REPEAT"/>
    <property type="match status" value="3"/>
</dbReference>
<protein>
    <submittedName>
        <fullName evidence="5">Ankyrin repeat domain-containing protein</fullName>
    </submittedName>
</protein>
<dbReference type="Gene3D" id="1.25.40.20">
    <property type="entry name" value="Ankyrin repeat-containing domain"/>
    <property type="match status" value="4"/>
</dbReference>
<dbReference type="EMBL" id="JBHRTS010000004">
    <property type="protein sequence ID" value="MFC3194552.1"/>
    <property type="molecule type" value="Genomic_DNA"/>
</dbReference>
<comment type="caution">
    <text evidence="5">The sequence shown here is derived from an EMBL/GenBank/DDBJ whole genome shotgun (WGS) entry which is preliminary data.</text>
</comment>
<name>A0ABV7JBM4_9GAMM</name>
<evidence type="ECO:0000256" key="1">
    <source>
        <dbReference type="ARBA" id="ARBA00022737"/>
    </source>
</evidence>
<feature type="repeat" description="ANK" evidence="3">
    <location>
        <begin position="105"/>
        <end position="137"/>
    </location>
</feature>
<dbReference type="InterPro" id="IPR002110">
    <property type="entry name" value="Ankyrin_rpt"/>
</dbReference>
<feature type="region of interest" description="Disordered" evidence="4">
    <location>
        <begin position="243"/>
        <end position="267"/>
    </location>
</feature>
<evidence type="ECO:0000256" key="4">
    <source>
        <dbReference type="SAM" id="MobiDB-lite"/>
    </source>
</evidence>
<dbReference type="Pfam" id="PF12796">
    <property type="entry name" value="Ank_2"/>
    <property type="match status" value="2"/>
</dbReference>
<dbReference type="SMART" id="SM00248">
    <property type="entry name" value="ANK"/>
    <property type="match status" value="10"/>
</dbReference>
<dbReference type="Proteomes" id="UP001595533">
    <property type="component" value="Unassembled WGS sequence"/>
</dbReference>
<dbReference type="SUPFAM" id="SSF48403">
    <property type="entry name" value="Ankyrin repeat"/>
    <property type="match status" value="2"/>
</dbReference>
<dbReference type="InterPro" id="IPR036770">
    <property type="entry name" value="Ankyrin_rpt-contain_sf"/>
</dbReference>
<sequence length="514" mass="55949">MNQRLSESARKIIQCCRQGDVDQLQKLLNSGVDINDVSHGDFVPLNTALKHGRWKIARYLLQQNAVPGHADQPALIAATQYPKDMTTGIELIFRHTGNLDVTDKNGRTALMTACLLGHEKKVKFLLQDTDNIQARDEMGMSAFLDAIISQSPSIVETLIARGVDVHETNLEGDNALMIAIQTPTPNIKVIKRLLEEDVDCCHKNQHGRTAFDVAARKHPHIQKLFVTKLEADKQLELPLFDTGEKQSIDENPRPTKAVPQDKNTPKASAFPTEAWFSAVSGGNLGKLNQLRMKGTPIDVTDDKGCTALIHAAGKGLRAVASYLLQNGASPEHRSKNGSTALSSAIISNSRAVVGLLLNHGADPCKTGPGGYPYASLAAAQWNEDCLSLLLQSGASINTTDAHGMSLFHHVAIAAEYYVQTARAKGTMRLLAQNQLDINQINQQGNTCLHVLCGAHKTSYHLDDDSHLANIVHEALKLGANPKATNHQGFTALQYAKKHRLLNTKGVILSVLDAW</sequence>
<evidence type="ECO:0000256" key="3">
    <source>
        <dbReference type="PROSITE-ProRule" id="PRU00023"/>
    </source>
</evidence>
<feature type="repeat" description="ANK" evidence="3">
    <location>
        <begin position="336"/>
        <end position="362"/>
    </location>
</feature>
<evidence type="ECO:0000313" key="5">
    <source>
        <dbReference type="EMBL" id="MFC3194552.1"/>
    </source>
</evidence>
<dbReference type="PROSITE" id="PS50297">
    <property type="entry name" value="ANK_REP_REGION"/>
    <property type="match status" value="2"/>
</dbReference>
<feature type="repeat" description="ANK" evidence="3">
    <location>
        <begin position="303"/>
        <end position="335"/>
    </location>
</feature>
<feature type="compositionally biased region" description="Basic and acidic residues" evidence="4">
    <location>
        <begin position="243"/>
        <end position="253"/>
    </location>
</feature>
<keyword evidence="2 3" id="KW-0040">ANK repeat</keyword>
<dbReference type="RefSeq" id="WP_198538160.1">
    <property type="nucleotide sequence ID" value="NZ_JBHRTS010000004.1"/>
</dbReference>
<accession>A0ABV7JBM4</accession>
<evidence type="ECO:0000256" key="2">
    <source>
        <dbReference type="ARBA" id="ARBA00023043"/>
    </source>
</evidence>
<dbReference type="Pfam" id="PF13637">
    <property type="entry name" value="Ank_4"/>
    <property type="match status" value="1"/>
</dbReference>
<dbReference type="PANTHER" id="PTHR24198">
    <property type="entry name" value="ANKYRIN REPEAT AND PROTEIN KINASE DOMAIN-CONTAINING PROTEIN"/>
    <property type="match status" value="1"/>
</dbReference>
<gene>
    <name evidence="5" type="ORF">ACFODZ_09920</name>
</gene>
<dbReference type="PANTHER" id="PTHR24198:SF165">
    <property type="entry name" value="ANKYRIN REPEAT-CONTAINING PROTEIN-RELATED"/>
    <property type="match status" value="1"/>
</dbReference>
<proteinExistence type="predicted"/>
<keyword evidence="6" id="KW-1185">Reference proteome</keyword>
<evidence type="ECO:0000313" key="6">
    <source>
        <dbReference type="Proteomes" id="UP001595533"/>
    </source>
</evidence>